<evidence type="ECO:0000313" key="2">
    <source>
        <dbReference type="EMBL" id="PPA72376.1"/>
    </source>
</evidence>
<dbReference type="SUPFAM" id="SSF55729">
    <property type="entry name" value="Acyl-CoA N-acyltransferases (Nat)"/>
    <property type="match status" value="1"/>
</dbReference>
<evidence type="ECO:0000313" key="3">
    <source>
        <dbReference type="Proteomes" id="UP000239047"/>
    </source>
</evidence>
<comment type="caution">
    <text evidence="2">The sequence shown here is derived from an EMBL/GenBank/DDBJ whole genome shotgun (WGS) entry which is preliminary data.</text>
</comment>
<dbReference type="InterPro" id="IPR016181">
    <property type="entry name" value="Acyl_CoA_acyltransferase"/>
</dbReference>
<protein>
    <submittedName>
        <fullName evidence="2">GNAT family N-acetyltransferase</fullName>
    </submittedName>
</protein>
<dbReference type="Pfam" id="PF13302">
    <property type="entry name" value="Acetyltransf_3"/>
    <property type="match status" value="1"/>
</dbReference>
<dbReference type="Gene3D" id="3.40.630.30">
    <property type="match status" value="1"/>
</dbReference>
<dbReference type="PROSITE" id="PS51186">
    <property type="entry name" value="GNAT"/>
    <property type="match status" value="1"/>
</dbReference>
<name>A0A2S5GHB4_9BACL</name>
<dbReference type="EMBL" id="PREZ01000001">
    <property type="protein sequence ID" value="PPA72376.1"/>
    <property type="molecule type" value="Genomic_DNA"/>
</dbReference>
<dbReference type="InterPro" id="IPR000182">
    <property type="entry name" value="GNAT_dom"/>
</dbReference>
<gene>
    <name evidence="2" type="ORF">C4B60_03090</name>
</gene>
<feature type="domain" description="N-acetyltransferase" evidence="1">
    <location>
        <begin position="8"/>
        <end position="175"/>
    </location>
</feature>
<dbReference type="GO" id="GO:0016747">
    <property type="term" value="F:acyltransferase activity, transferring groups other than amino-acyl groups"/>
    <property type="evidence" value="ECO:0007669"/>
    <property type="project" value="InterPro"/>
</dbReference>
<accession>A0A2S5GHB4</accession>
<keyword evidence="2" id="KW-0808">Transferase</keyword>
<sequence length="188" mass="22112">MSRRGLGMLLENENIKLGPVLEDEFEKIAGWYWHESLVRRLDASPYRFRTAEELKKWWLEKDDAARRFGIRLNDTNALIGFVEIDGILWNHRNAWVSIAIGESAEWGKGYGKEAMECCIRYAFLELNLHRLQLTVFSYNESAIRLYAALGFVKEGAHREFIERNGKKYDMLLYGLLRSEWQNDNDYPL</sequence>
<dbReference type="PANTHER" id="PTHR43415:SF3">
    <property type="entry name" value="GNAT-FAMILY ACETYLTRANSFERASE"/>
    <property type="match status" value="1"/>
</dbReference>
<keyword evidence="3" id="KW-1185">Reference proteome</keyword>
<dbReference type="Proteomes" id="UP000239047">
    <property type="component" value="Unassembled WGS sequence"/>
</dbReference>
<proteinExistence type="predicted"/>
<reference evidence="2 3" key="1">
    <citation type="submission" date="2018-02" db="EMBL/GenBank/DDBJ databases">
        <title>Jeotgalibacillus proteolyticum sp. nov. a protease producing bacterium isolated from ocean sediments of Laizhou Bay.</title>
        <authorList>
            <person name="Li Y."/>
        </authorList>
    </citation>
    <scope>NUCLEOTIDE SEQUENCE [LARGE SCALE GENOMIC DNA]</scope>
    <source>
        <strain evidence="2 3">22-7</strain>
    </source>
</reference>
<organism evidence="2 3">
    <name type="scientific">Jeotgalibacillus proteolyticus</name>
    <dbReference type="NCBI Taxonomy" id="2082395"/>
    <lineage>
        <taxon>Bacteria</taxon>
        <taxon>Bacillati</taxon>
        <taxon>Bacillota</taxon>
        <taxon>Bacilli</taxon>
        <taxon>Bacillales</taxon>
        <taxon>Caryophanaceae</taxon>
        <taxon>Jeotgalibacillus</taxon>
    </lineage>
</organism>
<dbReference type="AlphaFoldDB" id="A0A2S5GHB4"/>
<dbReference type="PANTHER" id="PTHR43415">
    <property type="entry name" value="SPERMIDINE N(1)-ACETYLTRANSFERASE"/>
    <property type="match status" value="1"/>
</dbReference>
<evidence type="ECO:0000259" key="1">
    <source>
        <dbReference type="PROSITE" id="PS51186"/>
    </source>
</evidence>
<dbReference type="OrthoDB" id="9795206at2"/>